<protein>
    <recommendedName>
        <fullName evidence="4">Penicillinase repressor</fullName>
    </recommendedName>
</protein>
<organism evidence="2 3">
    <name type="scientific">Streptomyces mirabilis</name>
    <dbReference type="NCBI Taxonomy" id="68239"/>
    <lineage>
        <taxon>Bacteria</taxon>
        <taxon>Bacillati</taxon>
        <taxon>Actinomycetota</taxon>
        <taxon>Actinomycetes</taxon>
        <taxon>Kitasatosporales</taxon>
        <taxon>Streptomycetaceae</taxon>
        <taxon>Streptomyces</taxon>
    </lineage>
</organism>
<gene>
    <name evidence="2" type="ORF">PU648_55520</name>
</gene>
<feature type="region of interest" description="Disordered" evidence="1">
    <location>
        <begin position="68"/>
        <end position="120"/>
    </location>
</feature>
<geneLocation type="plasmid" evidence="2">
    <name>unnamed1</name>
</geneLocation>
<evidence type="ECO:0008006" key="4">
    <source>
        <dbReference type="Google" id="ProtNLM"/>
    </source>
</evidence>
<dbReference type="InterPro" id="IPR036390">
    <property type="entry name" value="WH_DNA-bd_sf"/>
</dbReference>
<accession>A0ABU3V570</accession>
<keyword evidence="3" id="KW-1185">Reference proteome</keyword>
<dbReference type="SUPFAM" id="SSF46785">
    <property type="entry name" value="Winged helix' DNA-binding domain"/>
    <property type="match status" value="1"/>
</dbReference>
<feature type="region of interest" description="Disordered" evidence="1">
    <location>
        <begin position="185"/>
        <end position="205"/>
    </location>
</feature>
<evidence type="ECO:0000313" key="3">
    <source>
        <dbReference type="Proteomes" id="UP001257627"/>
    </source>
</evidence>
<comment type="caution">
    <text evidence="2">The sequence shown here is derived from an EMBL/GenBank/DDBJ whole genome shotgun (WGS) entry which is preliminary data.</text>
</comment>
<reference evidence="2 3" key="1">
    <citation type="submission" date="2023-02" db="EMBL/GenBank/DDBJ databases">
        <authorList>
            <person name="Maleckis M."/>
        </authorList>
    </citation>
    <scope>NUCLEOTIDE SEQUENCE [LARGE SCALE GENOMIC DNA]</scope>
    <source>
        <strain evidence="2 3">P8-A2</strain>
        <plasmid evidence="2">unnamed1</plasmid>
    </source>
</reference>
<dbReference type="EMBL" id="JARAKF010000003">
    <property type="protein sequence ID" value="MDU9001306.1"/>
    <property type="molecule type" value="Genomic_DNA"/>
</dbReference>
<evidence type="ECO:0000256" key="1">
    <source>
        <dbReference type="SAM" id="MobiDB-lite"/>
    </source>
</evidence>
<keyword evidence="2" id="KW-0614">Plasmid</keyword>
<feature type="region of interest" description="Disordered" evidence="1">
    <location>
        <begin position="1"/>
        <end position="22"/>
    </location>
</feature>
<proteinExistence type="predicted"/>
<sequence>MRRSSIHKGEKAVLSKSASTTVRSRYIEQAASDLEENRRQQQDLIAHLDTLRQEERLLLDILSLAEESASMPEQAQGEEASVSPVASGSLVSQTSAPRSRPTQTKRAGTGGRRPGKEHGPLLKDLLLGLLKEHVEPRQAAELREEVMSKHPERVPTPQVVRNTLEGLVAKGLIERHRQGRSVMYTVVPPGGEENENRAARNSAAH</sequence>
<evidence type="ECO:0000313" key="2">
    <source>
        <dbReference type="EMBL" id="MDU9001306.1"/>
    </source>
</evidence>
<dbReference type="Proteomes" id="UP001257627">
    <property type="component" value="Unassembled WGS sequence"/>
</dbReference>
<dbReference type="Gene3D" id="1.10.10.10">
    <property type="entry name" value="Winged helix-like DNA-binding domain superfamily/Winged helix DNA-binding domain"/>
    <property type="match status" value="1"/>
</dbReference>
<name>A0ABU3V570_9ACTN</name>
<dbReference type="InterPro" id="IPR036388">
    <property type="entry name" value="WH-like_DNA-bd_sf"/>
</dbReference>
<feature type="compositionally biased region" description="Polar residues" evidence="1">
    <location>
        <begin position="84"/>
        <end position="106"/>
    </location>
</feature>
<dbReference type="RefSeq" id="WP_266944622.1">
    <property type="nucleotide sequence ID" value="NZ_JAPEMK010000002.1"/>
</dbReference>